<dbReference type="AlphaFoldDB" id="A0A3B3ZD77"/>
<keyword evidence="6 13" id="KW-1133">Transmembrane helix</keyword>
<dbReference type="InterPro" id="IPR000725">
    <property type="entry name" value="Olfact_rcpt"/>
</dbReference>
<keyword evidence="5" id="KW-0552">Olfaction</keyword>
<dbReference type="Gene3D" id="1.20.1070.10">
    <property type="entry name" value="Rhodopsin 7-helix transmembrane proteins"/>
    <property type="match status" value="1"/>
</dbReference>
<dbReference type="FunFam" id="1.20.1070.10:FF:000024">
    <property type="entry name" value="Olfactory receptor"/>
    <property type="match status" value="1"/>
</dbReference>
<keyword evidence="3" id="KW-0716">Sensory transduction</keyword>
<feature type="transmembrane region" description="Helical" evidence="13">
    <location>
        <begin position="61"/>
        <end position="81"/>
    </location>
</feature>
<reference evidence="15" key="2">
    <citation type="submission" date="2025-09" db="UniProtKB">
        <authorList>
            <consortium name="Ensembl"/>
        </authorList>
    </citation>
    <scope>IDENTIFICATION</scope>
</reference>
<dbReference type="PROSITE" id="PS00237">
    <property type="entry name" value="G_PROTEIN_RECEP_F1_1"/>
    <property type="match status" value="1"/>
</dbReference>
<evidence type="ECO:0000256" key="13">
    <source>
        <dbReference type="SAM" id="Phobius"/>
    </source>
</evidence>
<dbReference type="Pfam" id="PF13853">
    <property type="entry name" value="7tm_4"/>
    <property type="match status" value="1"/>
</dbReference>
<dbReference type="STRING" id="409849.ENSPMGP00000002575"/>
<feature type="transmembrane region" description="Helical" evidence="13">
    <location>
        <begin position="101"/>
        <end position="119"/>
    </location>
</feature>
<evidence type="ECO:0000256" key="11">
    <source>
        <dbReference type="ARBA" id="ARBA00023180"/>
    </source>
</evidence>
<feature type="transmembrane region" description="Helical" evidence="13">
    <location>
        <begin position="28"/>
        <end position="49"/>
    </location>
</feature>
<dbReference type="GO" id="GO:0005886">
    <property type="term" value="C:plasma membrane"/>
    <property type="evidence" value="ECO:0007669"/>
    <property type="project" value="UniProtKB-SubCell"/>
</dbReference>
<keyword evidence="4 13" id="KW-0812">Transmembrane</keyword>
<dbReference type="PANTHER" id="PTHR26451:SF871">
    <property type="entry name" value="ODORANT RECEPTOR-RELATED"/>
    <property type="match status" value="1"/>
</dbReference>
<dbReference type="InterPro" id="IPR017452">
    <property type="entry name" value="GPCR_Rhodpsn_7TM"/>
</dbReference>
<evidence type="ECO:0000256" key="8">
    <source>
        <dbReference type="ARBA" id="ARBA00023136"/>
    </source>
</evidence>
<evidence type="ECO:0000256" key="4">
    <source>
        <dbReference type="ARBA" id="ARBA00022692"/>
    </source>
</evidence>
<keyword evidence="8 13" id="KW-0472">Membrane</keyword>
<accession>A0A3B3ZD77</accession>
<evidence type="ECO:0000256" key="10">
    <source>
        <dbReference type="ARBA" id="ARBA00023170"/>
    </source>
</evidence>
<keyword evidence="2" id="KW-1003">Cell membrane</keyword>
<feature type="transmembrane region" description="Helical" evidence="13">
    <location>
        <begin position="190"/>
        <end position="216"/>
    </location>
</feature>
<proteinExistence type="predicted"/>
<dbReference type="InterPro" id="IPR052921">
    <property type="entry name" value="GPCR1_Superfamily_Member"/>
</dbReference>
<feature type="domain" description="G-protein coupled receptors family 1 profile" evidence="14">
    <location>
        <begin position="40"/>
        <end position="288"/>
    </location>
</feature>
<dbReference type="SUPFAM" id="SSF81321">
    <property type="entry name" value="Family A G protein-coupled receptor-like"/>
    <property type="match status" value="1"/>
</dbReference>
<evidence type="ECO:0000256" key="2">
    <source>
        <dbReference type="ARBA" id="ARBA00022475"/>
    </source>
</evidence>
<evidence type="ECO:0000256" key="1">
    <source>
        <dbReference type="ARBA" id="ARBA00004651"/>
    </source>
</evidence>
<dbReference type="GO" id="GO:0004930">
    <property type="term" value="F:G protein-coupled receptor activity"/>
    <property type="evidence" value="ECO:0007669"/>
    <property type="project" value="UniProtKB-KW"/>
</dbReference>
<feature type="transmembrane region" description="Helical" evidence="13">
    <location>
        <begin position="237"/>
        <end position="257"/>
    </location>
</feature>
<evidence type="ECO:0000256" key="5">
    <source>
        <dbReference type="ARBA" id="ARBA00022725"/>
    </source>
</evidence>
<comment type="subcellular location">
    <subcellularLocation>
        <location evidence="1">Cell membrane</location>
        <topology evidence="1">Multi-pass membrane protein</topology>
    </subcellularLocation>
</comment>
<keyword evidence="9" id="KW-1015">Disulfide bond</keyword>
<keyword evidence="11" id="KW-0325">Glycoprotein</keyword>
<feature type="transmembrane region" description="Helical" evidence="13">
    <location>
        <begin position="140"/>
        <end position="160"/>
    </location>
</feature>
<keyword evidence="12" id="KW-0807">Transducer</keyword>
<dbReference type="PANTHER" id="PTHR26451">
    <property type="entry name" value="G_PROTEIN_RECEP_F1_2 DOMAIN-CONTAINING PROTEIN"/>
    <property type="match status" value="1"/>
</dbReference>
<dbReference type="PROSITE" id="PS50262">
    <property type="entry name" value="G_PROTEIN_RECEP_F1_2"/>
    <property type="match status" value="1"/>
</dbReference>
<keyword evidence="16" id="KW-1185">Reference proteome</keyword>
<sequence length="307" mass="34930">MMDNVSAMTVITLSGLSGLEKYRIPLFIATFLCYCLIWVANVTIIVTIIMEKNLHEPMYIFLCNLCINGLFGTAGFFPKFLIDLLSSTHVISYAGCLLQGYVLHVYIGADLSILLLMAFDRYVAICRPLVYHSVMTRQTISILIFFAWFIPLQLISLGSLTVTGVKICSTHINKIYCVPYLVNRLACTPFLAAVVVPAFNYTFYFCHFCVIFWSYIHIINTCIKSKENQVKFMKTCLPHIICLLTFVVCILFDLLYIRSGSKLVSKSVENFMAVEYLVVPPICNPLVYGLNLTKIRNHLLKTFRLKL</sequence>
<evidence type="ECO:0000256" key="9">
    <source>
        <dbReference type="ARBA" id="ARBA00023157"/>
    </source>
</evidence>
<organism evidence="15 16">
    <name type="scientific">Periophthalmus magnuspinnatus</name>
    <dbReference type="NCBI Taxonomy" id="409849"/>
    <lineage>
        <taxon>Eukaryota</taxon>
        <taxon>Metazoa</taxon>
        <taxon>Chordata</taxon>
        <taxon>Craniata</taxon>
        <taxon>Vertebrata</taxon>
        <taxon>Euteleostomi</taxon>
        <taxon>Actinopterygii</taxon>
        <taxon>Neopterygii</taxon>
        <taxon>Teleostei</taxon>
        <taxon>Neoteleostei</taxon>
        <taxon>Acanthomorphata</taxon>
        <taxon>Gobiaria</taxon>
        <taxon>Gobiiformes</taxon>
        <taxon>Gobioidei</taxon>
        <taxon>Gobiidae</taxon>
        <taxon>Oxudercinae</taxon>
        <taxon>Periophthalmus</taxon>
    </lineage>
</organism>
<keyword evidence="10" id="KW-0675">Receptor</keyword>
<evidence type="ECO:0000256" key="3">
    <source>
        <dbReference type="ARBA" id="ARBA00022606"/>
    </source>
</evidence>
<evidence type="ECO:0000259" key="14">
    <source>
        <dbReference type="PROSITE" id="PS50262"/>
    </source>
</evidence>
<dbReference type="GO" id="GO:0005549">
    <property type="term" value="F:odorant binding"/>
    <property type="evidence" value="ECO:0007669"/>
    <property type="project" value="TreeGrafter"/>
</dbReference>
<dbReference type="InterPro" id="IPR000276">
    <property type="entry name" value="GPCR_Rhodpsn"/>
</dbReference>
<evidence type="ECO:0000313" key="15">
    <source>
        <dbReference type="Ensembl" id="ENSPMGP00000002575.1"/>
    </source>
</evidence>
<protein>
    <recommendedName>
        <fullName evidence="14">G-protein coupled receptors family 1 profile domain-containing protein</fullName>
    </recommendedName>
</protein>
<name>A0A3B3ZD77_9GOBI</name>
<reference evidence="15" key="1">
    <citation type="submission" date="2025-08" db="UniProtKB">
        <authorList>
            <consortium name="Ensembl"/>
        </authorList>
    </citation>
    <scope>IDENTIFICATION</scope>
</reference>
<keyword evidence="7" id="KW-0297">G-protein coupled receptor</keyword>
<evidence type="ECO:0000256" key="6">
    <source>
        <dbReference type="ARBA" id="ARBA00022989"/>
    </source>
</evidence>
<evidence type="ECO:0000256" key="7">
    <source>
        <dbReference type="ARBA" id="ARBA00023040"/>
    </source>
</evidence>
<evidence type="ECO:0000313" key="16">
    <source>
        <dbReference type="Proteomes" id="UP000261520"/>
    </source>
</evidence>
<dbReference type="PRINTS" id="PR00245">
    <property type="entry name" value="OLFACTORYR"/>
</dbReference>
<dbReference type="Ensembl" id="ENSPMGT00000002724.1">
    <property type="protein sequence ID" value="ENSPMGP00000002575.1"/>
    <property type="gene ID" value="ENSPMGG00000002231.1"/>
</dbReference>
<dbReference type="Proteomes" id="UP000261520">
    <property type="component" value="Unplaced"/>
</dbReference>
<dbReference type="GO" id="GO:0004984">
    <property type="term" value="F:olfactory receptor activity"/>
    <property type="evidence" value="ECO:0007669"/>
    <property type="project" value="InterPro"/>
</dbReference>
<evidence type="ECO:0000256" key="12">
    <source>
        <dbReference type="ARBA" id="ARBA00023224"/>
    </source>
</evidence>